<name>A0A0P0VSG7_ORYSJ</name>
<gene>
    <name evidence="2" type="ordered locus">Os03g0124700</name>
    <name evidence="2" type="ORF">OSNPB_030124700</name>
</gene>
<keyword evidence="3" id="KW-1185">Reference proteome</keyword>
<evidence type="ECO:0000313" key="2">
    <source>
        <dbReference type="EMBL" id="BAS82064.1"/>
    </source>
</evidence>
<proteinExistence type="predicted"/>
<reference evidence="2 3" key="3">
    <citation type="journal article" date="2013" name="Rice">
        <title>Improvement of the Oryza sativa Nipponbare reference genome using next generation sequence and optical map data.</title>
        <authorList>
            <person name="Kawahara Y."/>
            <person name="de la Bastide M."/>
            <person name="Hamilton J.P."/>
            <person name="Kanamori H."/>
            <person name="McCombie W.R."/>
            <person name="Ouyang S."/>
            <person name="Schwartz D.C."/>
            <person name="Tanaka T."/>
            <person name="Wu J."/>
            <person name="Zhou S."/>
            <person name="Childs K.L."/>
            <person name="Davidson R.M."/>
            <person name="Lin H."/>
            <person name="Quesada-Ocampo L."/>
            <person name="Vaillancourt B."/>
            <person name="Sakai H."/>
            <person name="Lee S.S."/>
            <person name="Kim J."/>
            <person name="Numa H."/>
            <person name="Itoh T."/>
            <person name="Buell C.R."/>
            <person name="Matsumoto T."/>
        </authorList>
    </citation>
    <scope>NUCLEOTIDE SEQUENCE [LARGE SCALE GENOMIC DNA]</scope>
    <source>
        <strain evidence="3">cv. Nipponbare</strain>
    </source>
</reference>
<evidence type="ECO:0000256" key="1">
    <source>
        <dbReference type="SAM" id="MobiDB-lite"/>
    </source>
</evidence>
<sequence>MKGHSVDEERDGRQQQNEGEGRGDISSSSTHSPARPRQPRCVTATHDSIVDWGAPPTPPLEGGHARCRHHPSSPQVIANTPPSISRLDLALGTAMPWIQP</sequence>
<dbReference type="PaxDb" id="39947-A0A0P0VSG7"/>
<reference evidence="3" key="1">
    <citation type="journal article" date="2005" name="Nature">
        <title>The map-based sequence of the rice genome.</title>
        <authorList>
            <consortium name="International rice genome sequencing project (IRGSP)"/>
            <person name="Matsumoto T."/>
            <person name="Wu J."/>
            <person name="Kanamori H."/>
            <person name="Katayose Y."/>
            <person name="Fujisawa M."/>
            <person name="Namiki N."/>
            <person name="Mizuno H."/>
            <person name="Yamamoto K."/>
            <person name="Antonio B.A."/>
            <person name="Baba T."/>
            <person name="Sakata K."/>
            <person name="Nagamura Y."/>
            <person name="Aoki H."/>
            <person name="Arikawa K."/>
            <person name="Arita K."/>
            <person name="Bito T."/>
            <person name="Chiden Y."/>
            <person name="Fujitsuka N."/>
            <person name="Fukunaka R."/>
            <person name="Hamada M."/>
            <person name="Harada C."/>
            <person name="Hayashi A."/>
            <person name="Hijishita S."/>
            <person name="Honda M."/>
            <person name="Hosokawa S."/>
            <person name="Ichikawa Y."/>
            <person name="Idonuma A."/>
            <person name="Iijima M."/>
            <person name="Ikeda M."/>
            <person name="Ikeno M."/>
            <person name="Ito K."/>
            <person name="Ito S."/>
            <person name="Ito T."/>
            <person name="Ito Y."/>
            <person name="Ito Y."/>
            <person name="Iwabuchi A."/>
            <person name="Kamiya K."/>
            <person name="Karasawa W."/>
            <person name="Kurita K."/>
            <person name="Katagiri S."/>
            <person name="Kikuta A."/>
            <person name="Kobayashi H."/>
            <person name="Kobayashi N."/>
            <person name="Machita K."/>
            <person name="Maehara T."/>
            <person name="Masukawa M."/>
            <person name="Mizubayashi T."/>
            <person name="Mukai Y."/>
            <person name="Nagasaki H."/>
            <person name="Nagata Y."/>
            <person name="Naito S."/>
            <person name="Nakashima M."/>
            <person name="Nakama Y."/>
            <person name="Nakamichi Y."/>
            <person name="Nakamura M."/>
            <person name="Meguro A."/>
            <person name="Negishi M."/>
            <person name="Ohta I."/>
            <person name="Ohta T."/>
            <person name="Okamoto M."/>
            <person name="Ono N."/>
            <person name="Saji S."/>
            <person name="Sakaguchi M."/>
            <person name="Sakai K."/>
            <person name="Shibata M."/>
            <person name="Shimokawa T."/>
            <person name="Song J."/>
            <person name="Takazaki Y."/>
            <person name="Terasawa K."/>
            <person name="Tsugane M."/>
            <person name="Tsuji K."/>
            <person name="Ueda S."/>
            <person name="Waki K."/>
            <person name="Yamagata H."/>
            <person name="Yamamoto M."/>
            <person name="Yamamoto S."/>
            <person name="Yamane H."/>
            <person name="Yoshiki S."/>
            <person name="Yoshihara R."/>
            <person name="Yukawa K."/>
            <person name="Zhong H."/>
            <person name="Yano M."/>
            <person name="Yuan Q."/>
            <person name="Ouyang S."/>
            <person name="Liu J."/>
            <person name="Jones K.M."/>
            <person name="Gansberger K."/>
            <person name="Moffat K."/>
            <person name="Hill J."/>
            <person name="Bera J."/>
            <person name="Fadrosh D."/>
            <person name="Jin S."/>
            <person name="Johri S."/>
            <person name="Kim M."/>
            <person name="Overton L."/>
            <person name="Reardon M."/>
            <person name="Tsitrin T."/>
            <person name="Vuong H."/>
            <person name="Weaver B."/>
            <person name="Ciecko A."/>
            <person name="Tallon L."/>
            <person name="Jackson J."/>
            <person name="Pai G."/>
            <person name="Aken S.V."/>
            <person name="Utterback T."/>
            <person name="Reidmuller S."/>
            <person name="Feldblyum T."/>
            <person name="Hsiao J."/>
            <person name="Zismann V."/>
            <person name="Iobst S."/>
            <person name="de Vazeille A.R."/>
            <person name="Buell C.R."/>
            <person name="Ying K."/>
            <person name="Li Y."/>
            <person name="Lu T."/>
            <person name="Huang Y."/>
            <person name="Zhao Q."/>
            <person name="Feng Q."/>
            <person name="Zhang L."/>
            <person name="Zhu J."/>
            <person name="Weng Q."/>
            <person name="Mu J."/>
            <person name="Lu Y."/>
            <person name="Fan D."/>
            <person name="Liu Y."/>
            <person name="Guan J."/>
            <person name="Zhang Y."/>
            <person name="Yu S."/>
            <person name="Liu X."/>
            <person name="Zhang Y."/>
            <person name="Hong G."/>
            <person name="Han B."/>
            <person name="Choisne N."/>
            <person name="Demange N."/>
            <person name="Orjeda G."/>
            <person name="Samain S."/>
            <person name="Cattolico L."/>
            <person name="Pelletier E."/>
            <person name="Couloux A."/>
            <person name="Segurens B."/>
            <person name="Wincker P."/>
            <person name="D'Hont A."/>
            <person name="Scarpelli C."/>
            <person name="Weissenbach J."/>
            <person name="Salanoubat M."/>
            <person name="Quetier F."/>
            <person name="Yu Y."/>
            <person name="Kim H.R."/>
            <person name="Rambo T."/>
            <person name="Currie J."/>
            <person name="Collura K."/>
            <person name="Luo M."/>
            <person name="Yang T."/>
            <person name="Ammiraju J.S.S."/>
            <person name="Engler F."/>
            <person name="Soderlund C."/>
            <person name="Wing R.A."/>
            <person name="Palmer L.E."/>
            <person name="de la Bastide M."/>
            <person name="Spiegel L."/>
            <person name="Nascimento L."/>
            <person name="Zutavern T."/>
            <person name="O'Shaughnessy A."/>
            <person name="Dike S."/>
            <person name="Dedhia N."/>
            <person name="Preston R."/>
            <person name="Balija V."/>
            <person name="McCombie W.R."/>
            <person name="Chow T."/>
            <person name="Chen H."/>
            <person name="Chung M."/>
            <person name="Chen C."/>
            <person name="Shaw J."/>
            <person name="Wu H."/>
            <person name="Hsiao K."/>
            <person name="Chao Y."/>
            <person name="Chu M."/>
            <person name="Cheng C."/>
            <person name="Hour A."/>
            <person name="Lee P."/>
            <person name="Lin S."/>
            <person name="Lin Y."/>
            <person name="Liou J."/>
            <person name="Liu S."/>
            <person name="Hsing Y."/>
            <person name="Raghuvanshi S."/>
            <person name="Mohanty A."/>
            <person name="Bharti A.K."/>
            <person name="Gaur A."/>
            <person name="Gupta V."/>
            <person name="Kumar D."/>
            <person name="Ravi V."/>
            <person name="Vij S."/>
            <person name="Kapur A."/>
            <person name="Khurana P."/>
            <person name="Khurana P."/>
            <person name="Khurana J.P."/>
            <person name="Tyagi A.K."/>
            <person name="Gaikwad K."/>
            <person name="Singh A."/>
            <person name="Dalal V."/>
            <person name="Srivastava S."/>
            <person name="Dixit A."/>
            <person name="Pal A.K."/>
            <person name="Ghazi I.A."/>
            <person name="Yadav M."/>
            <person name="Pandit A."/>
            <person name="Bhargava A."/>
            <person name="Sureshbabu K."/>
            <person name="Batra K."/>
            <person name="Sharma T.R."/>
            <person name="Mohapatra T."/>
            <person name="Singh N.K."/>
            <person name="Messing J."/>
            <person name="Nelson A.B."/>
            <person name="Fuks G."/>
            <person name="Kavchok S."/>
            <person name="Keizer G."/>
            <person name="Linton E."/>
            <person name="Llaca V."/>
            <person name="Song R."/>
            <person name="Tanyolac B."/>
            <person name="Young S."/>
            <person name="Ho-Il K."/>
            <person name="Hahn J.H."/>
            <person name="Sangsakoo G."/>
            <person name="Vanavichit A."/>
            <person name="de Mattos Luiz.A.T."/>
            <person name="Zimmer P.D."/>
            <person name="Malone G."/>
            <person name="Dellagostin O."/>
            <person name="de Oliveira A.C."/>
            <person name="Bevan M."/>
            <person name="Bancroft I."/>
            <person name="Minx P."/>
            <person name="Cordum H."/>
            <person name="Wilson R."/>
            <person name="Cheng Z."/>
            <person name="Jin W."/>
            <person name="Jiang J."/>
            <person name="Leong S.A."/>
            <person name="Iwama H."/>
            <person name="Gojobori T."/>
            <person name="Itoh T."/>
            <person name="Niimura Y."/>
            <person name="Fujii Y."/>
            <person name="Habara T."/>
            <person name="Sakai H."/>
            <person name="Sato Y."/>
            <person name="Wilson G."/>
            <person name="Kumar K."/>
            <person name="McCouch S."/>
            <person name="Juretic N."/>
            <person name="Hoen D."/>
            <person name="Wright S."/>
            <person name="Bruskiewich R."/>
            <person name="Bureau T."/>
            <person name="Miyao A."/>
            <person name="Hirochika H."/>
            <person name="Nishikawa T."/>
            <person name="Kadowaki K."/>
            <person name="Sugiura M."/>
            <person name="Burr B."/>
            <person name="Sasaki T."/>
        </authorList>
    </citation>
    <scope>NUCLEOTIDE SEQUENCE [LARGE SCALE GENOMIC DNA]</scope>
    <source>
        <strain evidence="3">cv. Nipponbare</strain>
    </source>
</reference>
<reference evidence="2 3" key="2">
    <citation type="journal article" date="2013" name="Plant Cell Physiol.">
        <title>Rice Annotation Project Database (RAP-DB): an integrative and interactive database for rice genomics.</title>
        <authorList>
            <person name="Sakai H."/>
            <person name="Lee S.S."/>
            <person name="Tanaka T."/>
            <person name="Numa H."/>
            <person name="Kim J."/>
            <person name="Kawahara Y."/>
            <person name="Wakimoto H."/>
            <person name="Yang C.C."/>
            <person name="Iwamoto M."/>
            <person name="Abe T."/>
            <person name="Yamada Y."/>
            <person name="Muto A."/>
            <person name="Inokuchi H."/>
            <person name="Ikemura T."/>
            <person name="Matsumoto T."/>
            <person name="Sasaki T."/>
            <person name="Itoh T."/>
        </authorList>
    </citation>
    <scope>NUCLEOTIDE SEQUENCE [LARGE SCALE GENOMIC DNA]</scope>
    <source>
        <strain evidence="3">cv. Nipponbare</strain>
    </source>
</reference>
<dbReference type="Proteomes" id="UP000059680">
    <property type="component" value="Chromosome 3"/>
</dbReference>
<dbReference type="InParanoid" id="A0A0P0VSG7"/>
<accession>A0A0P0VSG7</accession>
<dbReference type="EMBL" id="AP014959">
    <property type="protein sequence ID" value="BAS82064.1"/>
    <property type="molecule type" value="Genomic_DNA"/>
</dbReference>
<feature type="compositionally biased region" description="Basic and acidic residues" evidence="1">
    <location>
        <begin position="1"/>
        <end position="23"/>
    </location>
</feature>
<dbReference type="AlphaFoldDB" id="A0A0P0VSG7"/>
<evidence type="ECO:0000313" key="3">
    <source>
        <dbReference type="Proteomes" id="UP000059680"/>
    </source>
</evidence>
<feature type="compositionally biased region" description="Polar residues" evidence="1">
    <location>
        <begin position="72"/>
        <end position="82"/>
    </location>
</feature>
<protein>
    <submittedName>
        <fullName evidence="2">Os03g0124700 protein</fullName>
    </submittedName>
</protein>
<feature type="region of interest" description="Disordered" evidence="1">
    <location>
        <begin position="1"/>
        <end position="82"/>
    </location>
</feature>
<organism evidence="2 3">
    <name type="scientific">Oryza sativa subsp. japonica</name>
    <name type="common">Rice</name>
    <dbReference type="NCBI Taxonomy" id="39947"/>
    <lineage>
        <taxon>Eukaryota</taxon>
        <taxon>Viridiplantae</taxon>
        <taxon>Streptophyta</taxon>
        <taxon>Embryophyta</taxon>
        <taxon>Tracheophyta</taxon>
        <taxon>Spermatophyta</taxon>
        <taxon>Magnoliopsida</taxon>
        <taxon>Liliopsida</taxon>
        <taxon>Poales</taxon>
        <taxon>Poaceae</taxon>
        <taxon>BOP clade</taxon>
        <taxon>Oryzoideae</taxon>
        <taxon>Oryzeae</taxon>
        <taxon>Oryzinae</taxon>
        <taxon>Oryza</taxon>
        <taxon>Oryza sativa</taxon>
    </lineage>
</organism>